<dbReference type="GO" id="GO:0016879">
    <property type="term" value="F:ligase activity, forming carbon-nitrogen bonds"/>
    <property type="evidence" value="ECO:0007669"/>
    <property type="project" value="TreeGrafter"/>
</dbReference>
<organism evidence="3 4">
    <name type="scientific">Halobellus clavatus</name>
    <dbReference type="NCBI Taxonomy" id="660517"/>
    <lineage>
        <taxon>Archaea</taxon>
        <taxon>Methanobacteriati</taxon>
        <taxon>Methanobacteriota</taxon>
        <taxon>Stenosarchaea group</taxon>
        <taxon>Halobacteria</taxon>
        <taxon>Halobacteriales</taxon>
        <taxon>Haloferacaceae</taxon>
        <taxon>Halobellus</taxon>
    </lineage>
</organism>
<evidence type="ECO:0000313" key="4">
    <source>
        <dbReference type="Proteomes" id="UP000199170"/>
    </source>
</evidence>
<dbReference type="EMBL" id="FNPB01000001">
    <property type="protein sequence ID" value="SDX61994.1"/>
    <property type="molecule type" value="Genomic_DNA"/>
</dbReference>
<dbReference type="GO" id="GO:0046872">
    <property type="term" value="F:metal ion binding"/>
    <property type="evidence" value="ECO:0007669"/>
    <property type="project" value="InterPro"/>
</dbReference>
<dbReference type="GO" id="GO:0005737">
    <property type="term" value="C:cytoplasm"/>
    <property type="evidence" value="ECO:0007669"/>
    <property type="project" value="TreeGrafter"/>
</dbReference>
<keyword evidence="1" id="KW-0547">Nucleotide-binding</keyword>
<keyword evidence="4" id="KW-1185">Reference proteome</keyword>
<dbReference type="PANTHER" id="PTHR21621">
    <property type="entry name" value="RIBOSOMAL PROTEIN S6 MODIFICATION PROTEIN"/>
    <property type="match status" value="1"/>
</dbReference>
<reference evidence="4" key="1">
    <citation type="submission" date="2016-10" db="EMBL/GenBank/DDBJ databases">
        <authorList>
            <person name="Varghese N."/>
            <person name="Submissions S."/>
        </authorList>
    </citation>
    <scope>NUCLEOTIDE SEQUENCE [LARGE SCALE GENOMIC DNA]</scope>
    <source>
        <strain evidence="4">CGMCC 1.10118</strain>
    </source>
</reference>
<dbReference type="Pfam" id="PF08443">
    <property type="entry name" value="RimK"/>
    <property type="match status" value="1"/>
</dbReference>
<dbReference type="OrthoDB" id="312280at2157"/>
<evidence type="ECO:0000313" key="3">
    <source>
        <dbReference type="EMBL" id="SDX61994.1"/>
    </source>
</evidence>
<dbReference type="InterPro" id="IPR013815">
    <property type="entry name" value="ATP_grasp_subdomain_1"/>
</dbReference>
<dbReference type="Proteomes" id="UP000199170">
    <property type="component" value="Unassembled WGS sequence"/>
</dbReference>
<dbReference type="Gene3D" id="3.30.470.20">
    <property type="entry name" value="ATP-grasp fold, B domain"/>
    <property type="match status" value="1"/>
</dbReference>
<name>A0A1H3D8B7_9EURY</name>
<dbReference type="STRING" id="660517.SAMN04487946_101392"/>
<dbReference type="Gene3D" id="3.30.1490.20">
    <property type="entry name" value="ATP-grasp fold, A domain"/>
    <property type="match status" value="1"/>
</dbReference>
<accession>A0A1H3D8B7</accession>
<proteinExistence type="predicted"/>
<dbReference type="RefSeq" id="WP_089764547.1">
    <property type="nucleotide sequence ID" value="NZ_FNPB01000001.1"/>
</dbReference>
<protein>
    <submittedName>
        <fullName evidence="3">SSU ribosomal protein S6P modification protein</fullName>
    </submittedName>
</protein>
<feature type="domain" description="ATP-grasp" evidence="2">
    <location>
        <begin position="88"/>
        <end position="285"/>
    </location>
</feature>
<evidence type="ECO:0000256" key="1">
    <source>
        <dbReference type="PROSITE-ProRule" id="PRU00409"/>
    </source>
</evidence>
<dbReference type="SUPFAM" id="SSF56059">
    <property type="entry name" value="Glutathione synthetase ATP-binding domain-like"/>
    <property type="match status" value="1"/>
</dbReference>
<dbReference type="PROSITE" id="PS50975">
    <property type="entry name" value="ATP_GRASP"/>
    <property type="match status" value="1"/>
</dbReference>
<dbReference type="GO" id="GO:0005524">
    <property type="term" value="F:ATP binding"/>
    <property type="evidence" value="ECO:0007669"/>
    <property type="project" value="UniProtKB-UniRule"/>
</dbReference>
<evidence type="ECO:0000259" key="2">
    <source>
        <dbReference type="PROSITE" id="PS50975"/>
    </source>
</evidence>
<gene>
    <name evidence="3" type="ORF">SAMN04487946_101392</name>
</gene>
<keyword evidence="1" id="KW-0067">ATP-binding</keyword>
<sequence>MLRLAVTTAAETFERLRDPLAARDIAVEHLQADERALDLTEPPARRFDVGFVYPSRLMAGGVVDGRHGIPWVNGRAAVATSRNKAGVIAALARAGVPVPDTHVVSNPVDDDAVAAAADDIGFPLVVKPNSTTRGIGVAKATDLDSLLGIVDYLNLVHDYRATGDKSYLLQEYLPAASDYRIMVLDGAVVGAVERRLPDDAREAGRWKHNVHRGAEAVGVDVPAELRTVAVEAANVLDIAYLGVDVLVADGRAVVSETNARPTVDDGKYDADFWDRLADLIRRTSEETA</sequence>
<dbReference type="InterPro" id="IPR011761">
    <property type="entry name" value="ATP-grasp"/>
</dbReference>
<dbReference type="AlphaFoldDB" id="A0A1H3D8B7"/>
<dbReference type="InterPro" id="IPR013651">
    <property type="entry name" value="ATP-grasp_RimK-type"/>
</dbReference>
<dbReference type="PANTHER" id="PTHR21621:SF0">
    <property type="entry name" value="BETA-CITRYLGLUTAMATE SYNTHASE B-RELATED"/>
    <property type="match status" value="1"/>
</dbReference>